<evidence type="ECO:0000256" key="1">
    <source>
        <dbReference type="SAM" id="MobiDB-lite"/>
    </source>
</evidence>
<evidence type="ECO:0000313" key="3">
    <source>
        <dbReference type="Proteomes" id="UP001474181"/>
    </source>
</evidence>
<dbReference type="Proteomes" id="UP001474181">
    <property type="component" value="Unassembled WGS sequence"/>
</dbReference>
<protein>
    <recommendedName>
        <fullName evidence="4">Transposase</fullName>
    </recommendedName>
</protein>
<dbReference type="EMBL" id="JBEPEK010000209">
    <property type="protein sequence ID" value="MER7182919.1"/>
    <property type="molecule type" value="Genomic_DNA"/>
</dbReference>
<sequence>MQAAIDASPRAQALRAQERSLERQTGLLKSRIAELQKTESPVLTKVDRSRKT</sequence>
<accession>A0ABV1X1N0</accession>
<name>A0ABV1X1N0_9ACTN</name>
<evidence type="ECO:0000313" key="2">
    <source>
        <dbReference type="EMBL" id="MER7182919.1"/>
    </source>
</evidence>
<feature type="region of interest" description="Disordered" evidence="1">
    <location>
        <begin position="1"/>
        <end position="20"/>
    </location>
</feature>
<comment type="caution">
    <text evidence="2">The sequence shown here is derived from an EMBL/GenBank/DDBJ whole genome shotgun (WGS) entry which is preliminary data.</text>
</comment>
<organism evidence="2 3">
    <name type="scientific">Streptomyces hyaluromycini</name>
    <dbReference type="NCBI Taxonomy" id="1377993"/>
    <lineage>
        <taxon>Bacteria</taxon>
        <taxon>Bacillati</taxon>
        <taxon>Actinomycetota</taxon>
        <taxon>Actinomycetes</taxon>
        <taxon>Kitasatosporales</taxon>
        <taxon>Streptomycetaceae</taxon>
        <taxon>Streptomyces</taxon>
    </lineage>
</organism>
<reference evidence="2 3" key="1">
    <citation type="submission" date="2024-06" db="EMBL/GenBank/DDBJ databases">
        <title>The Natural Products Discovery Center: Release of the First 8490 Sequenced Strains for Exploring Actinobacteria Biosynthetic Diversity.</title>
        <authorList>
            <person name="Kalkreuter E."/>
            <person name="Kautsar S.A."/>
            <person name="Yang D."/>
            <person name="Bader C.D."/>
            <person name="Teijaro C.N."/>
            <person name="Fluegel L."/>
            <person name="Davis C.M."/>
            <person name="Simpson J.R."/>
            <person name="Lauterbach L."/>
            <person name="Steele A.D."/>
            <person name="Gui C."/>
            <person name="Meng S."/>
            <person name="Li G."/>
            <person name="Viehrig K."/>
            <person name="Ye F."/>
            <person name="Su P."/>
            <person name="Kiefer A.F."/>
            <person name="Nichols A."/>
            <person name="Cepeda A.J."/>
            <person name="Yan W."/>
            <person name="Fan B."/>
            <person name="Jiang Y."/>
            <person name="Adhikari A."/>
            <person name="Zheng C.-J."/>
            <person name="Schuster L."/>
            <person name="Cowan T.M."/>
            <person name="Smanski M.J."/>
            <person name="Chevrette M.G."/>
            <person name="De Carvalho L.P.S."/>
            <person name="Shen B."/>
        </authorList>
    </citation>
    <scope>NUCLEOTIDE SEQUENCE [LARGE SCALE GENOMIC DNA]</scope>
    <source>
        <strain evidence="2 3">NPDC000234</strain>
    </source>
</reference>
<evidence type="ECO:0008006" key="4">
    <source>
        <dbReference type="Google" id="ProtNLM"/>
    </source>
</evidence>
<dbReference type="RefSeq" id="WP_350783942.1">
    <property type="nucleotide sequence ID" value="NZ_JBEPEK010000209.1"/>
</dbReference>
<gene>
    <name evidence="2" type="ORF">ABT404_26195</name>
</gene>
<proteinExistence type="predicted"/>
<keyword evidence="3" id="KW-1185">Reference proteome</keyword>